<feature type="region of interest" description="Disordered" evidence="1">
    <location>
        <begin position="108"/>
        <end position="160"/>
    </location>
</feature>
<reference evidence="2 3" key="1">
    <citation type="journal article" date="2014" name="BMC Genomics">
        <title>Adaptive genomic structural variation in the grape powdery mildew pathogen, Erysiphe necator.</title>
        <authorList>
            <person name="Jones L."/>
            <person name="Riaz S."/>
            <person name="Morales-Cruz A."/>
            <person name="Amrine K.C."/>
            <person name="McGuire B."/>
            <person name="Gubler W.D."/>
            <person name="Walker M.A."/>
            <person name="Cantu D."/>
        </authorList>
    </citation>
    <scope>NUCLEOTIDE SEQUENCE [LARGE SCALE GENOMIC DNA]</scope>
    <source>
        <strain evidence="3">c</strain>
    </source>
</reference>
<feature type="compositionally biased region" description="Pro residues" evidence="1">
    <location>
        <begin position="1"/>
        <end position="11"/>
    </location>
</feature>
<dbReference type="Gene3D" id="2.20.70.10">
    <property type="match status" value="1"/>
</dbReference>
<accession>A0A0B1P2W5</accession>
<dbReference type="InterPro" id="IPR036020">
    <property type="entry name" value="WW_dom_sf"/>
</dbReference>
<evidence type="ECO:0000313" key="3">
    <source>
        <dbReference type="Proteomes" id="UP000030854"/>
    </source>
</evidence>
<feature type="compositionally biased region" description="Low complexity" evidence="1">
    <location>
        <begin position="110"/>
        <end position="120"/>
    </location>
</feature>
<sequence>MDFSDPPPPYTPQQNYGKIKEERSEAHSPRPVSIITQAARRSMEDELRELPDGWVRQYDSESGHQFYVDTSKRPPRSIWHHPYDDDEYLSNLSSSGQRRPEALNKEIFNSLPSSSSSVSPNGLNETTKSRPGVHNFGRKLKDILTSTTHEERAEARRERDRMEMEAYRRHQKIRDKTVQASITGVPQLIRIDNVGKEIWIKAPSSNVDRNGSNSHLFGQNYRMTYMAHGTGGLYRSCNRFSGDPYVSRNAVGNSLGYNHPYDAYHRPTGSSVGGGMGLPLGLGLAGGMLFGSIVV</sequence>
<comment type="caution">
    <text evidence="2">The sequence shown here is derived from an EMBL/GenBank/DDBJ whole genome shotgun (WGS) entry which is preliminary data.</text>
</comment>
<proteinExistence type="predicted"/>
<feature type="compositionally biased region" description="Basic and acidic residues" evidence="1">
    <location>
        <begin position="148"/>
        <end position="160"/>
    </location>
</feature>
<dbReference type="AlphaFoldDB" id="A0A0B1P2W5"/>
<name>A0A0B1P2W5_UNCNE</name>
<feature type="region of interest" description="Disordered" evidence="1">
    <location>
        <begin position="1"/>
        <end position="44"/>
    </location>
</feature>
<keyword evidence="3" id="KW-1185">Reference proteome</keyword>
<gene>
    <name evidence="2" type="ORF">EV44_g5793</name>
</gene>
<dbReference type="Proteomes" id="UP000030854">
    <property type="component" value="Unassembled WGS sequence"/>
</dbReference>
<organism evidence="2 3">
    <name type="scientific">Uncinula necator</name>
    <name type="common">Grape powdery mildew</name>
    <dbReference type="NCBI Taxonomy" id="52586"/>
    <lineage>
        <taxon>Eukaryota</taxon>
        <taxon>Fungi</taxon>
        <taxon>Dikarya</taxon>
        <taxon>Ascomycota</taxon>
        <taxon>Pezizomycotina</taxon>
        <taxon>Leotiomycetes</taxon>
        <taxon>Erysiphales</taxon>
        <taxon>Erysiphaceae</taxon>
        <taxon>Erysiphe</taxon>
    </lineage>
</organism>
<feature type="compositionally biased region" description="Basic and acidic residues" evidence="1">
    <location>
        <begin position="18"/>
        <end position="28"/>
    </location>
</feature>
<protein>
    <submittedName>
        <fullName evidence="2">Putative ww rsp5 wwp protein</fullName>
    </submittedName>
</protein>
<dbReference type="HOGENOM" id="CLU_049761_0_1_1"/>
<dbReference type="STRING" id="52586.A0A0B1P2W5"/>
<dbReference type="EMBL" id="JNVN01001661">
    <property type="protein sequence ID" value="KHJ33032.1"/>
    <property type="molecule type" value="Genomic_DNA"/>
</dbReference>
<evidence type="ECO:0000256" key="1">
    <source>
        <dbReference type="SAM" id="MobiDB-lite"/>
    </source>
</evidence>
<dbReference type="SUPFAM" id="SSF51045">
    <property type="entry name" value="WW domain"/>
    <property type="match status" value="1"/>
</dbReference>
<evidence type="ECO:0000313" key="2">
    <source>
        <dbReference type="EMBL" id="KHJ33032.1"/>
    </source>
</evidence>
<dbReference type="OMA" id="DANRTHM"/>